<dbReference type="STRING" id="554155.C5G196"/>
<dbReference type="OMA" id="HYDAIFN"/>
<proteinExistence type="predicted"/>
<dbReference type="Gene3D" id="3.90.1200.10">
    <property type="match status" value="1"/>
</dbReference>
<dbReference type="InterPro" id="IPR051035">
    <property type="entry name" value="Mito_inheritance_9"/>
</dbReference>
<name>C5G196_ARTOC</name>
<protein>
    <submittedName>
        <fullName evidence="2">Phosphotransferase family protein</fullName>
    </submittedName>
</protein>
<organism evidence="2 3">
    <name type="scientific">Arthroderma otae (strain ATCC MYA-4605 / CBS 113480)</name>
    <name type="common">Microsporum canis</name>
    <dbReference type="NCBI Taxonomy" id="554155"/>
    <lineage>
        <taxon>Eukaryota</taxon>
        <taxon>Fungi</taxon>
        <taxon>Dikarya</taxon>
        <taxon>Ascomycota</taxon>
        <taxon>Pezizomycotina</taxon>
        <taxon>Eurotiomycetes</taxon>
        <taxon>Eurotiomycetidae</taxon>
        <taxon>Onygenales</taxon>
        <taxon>Arthrodermataceae</taxon>
        <taxon>Microsporum</taxon>
    </lineage>
</organism>
<dbReference type="GO" id="GO:0005739">
    <property type="term" value="C:mitochondrion"/>
    <property type="evidence" value="ECO:0007669"/>
    <property type="project" value="TreeGrafter"/>
</dbReference>
<dbReference type="SUPFAM" id="SSF56112">
    <property type="entry name" value="Protein kinase-like (PK-like)"/>
    <property type="match status" value="1"/>
</dbReference>
<dbReference type="EMBL" id="DS995710">
    <property type="protein sequence ID" value="EEQ28559.1"/>
    <property type="molecule type" value="Genomic_DNA"/>
</dbReference>
<evidence type="ECO:0000313" key="2">
    <source>
        <dbReference type="EMBL" id="EEQ28559.1"/>
    </source>
</evidence>
<evidence type="ECO:0000313" key="3">
    <source>
        <dbReference type="Proteomes" id="UP000002035"/>
    </source>
</evidence>
<gene>
    <name evidence="2" type="ORF">MCYG_08718</name>
</gene>
<dbReference type="VEuPathDB" id="FungiDB:MCYG_08718"/>
<dbReference type="InterPro" id="IPR011009">
    <property type="entry name" value="Kinase-like_dom_sf"/>
</dbReference>
<dbReference type="eggNOG" id="ENOG502SJ8D">
    <property type="taxonomic scope" value="Eukaryota"/>
</dbReference>
<dbReference type="PANTHER" id="PTHR36091">
    <property type="entry name" value="ALTERED INHERITANCE OF MITOCHONDRIA PROTEIN 9, MITOCHONDRIAL"/>
    <property type="match status" value="1"/>
</dbReference>
<dbReference type="PANTHER" id="PTHR36091:SF2">
    <property type="entry name" value="AMINOGLYCOSIDE PHOSPHOTRANSFERASE DOMAIN-CONTAINING PROTEIN"/>
    <property type="match status" value="1"/>
</dbReference>
<dbReference type="RefSeq" id="XP_002842578.1">
    <property type="nucleotide sequence ID" value="XM_002842532.1"/>
</dbReference>
<dbReference type="OrthoDB" id="10003767at2759"/>
<dbReference type="Gene3D" id="3.30.200.20">
    <property type="entry name" value="Phosphorylase Kinase, domain 1"/>
    <property type="match status" value="1"/>
</dbReference>
<evidence type="ECO:0000259" key="1">
    <source>
        <dbReference type="Pfam" id="PF01636"/>
    </source>
</evidence>
<dbReference type="HOGENOM" id="CLU_019189_9_1_1"/>
<sequence>MALLYSSGGRLPLTLFPSTSLKNILRSNGWSKHGGESHALQPFQVVCYIHLQGKPFGSIRAQKSGELFKYTSGRWIYNERLRLTERYLEFDILALQKVVAAASSRCTSDIVSFVKLSEGGFNRLFQVTFSDGKHVIARIPYPSTGPQHYGVASEVATLDYLRLHGITTPKVYAWCSTQANPVGVEYIIMEKLGGIPLGDVWYTMTPKDQYKIMKQVVEWETRLMSLKFPASGSIYYQRDILSGEGIPLPDHSERQFCIGPMAHYTWWHNERARLKIDRGPFGERELKWTKTYAKPRLPYERLYRETHNFHQVSPEGHIKDLSDYLALARYLGFKAGSSLNRPVIRHPDFQPSNILVSETNEIVGLVDWQHSEVLPLGLATGMPKHFQNYGDPDSEKLLEPQINLPPNYDSLALSEQISVRETIRRRVVHFLYAALTKRLNEEHYDAIFNQSVIMHQRLFKSAGTPWEGDSTTLRADMIRAIQSWPILITEDSLDRGTCTVPPFEYSDKVIHDTFRLDAQQREADIAME</sequence>
<dbReference type="InterPro" id="IPR002575">
    <property type="entry name" value="Aminoglycoside_PTrfase"/>
</dbReference>
<dbReference type="Proteomes" id="UP000002035">
    <property type="component" value="Unassembled WGS sequence"/>
</dbReference>
<dbReference type="Pfam" id="PF01636">
    <property type="entry name" value="APH"/>
    <property type="match status" value="1"/>
</dbReference>
<dbReference type="AlphaFoldDB" id="C5G196"/>
<dbReference type="GeneID" id="9223885"/>
<feature type="domain" description="Aminoglycoside phosphotransferase" evidence="1">
    <location>
        <begin position="116"/>
        <end position="371"/>
    </location>
</feature>
<keyword evidence="3" id="KW-1185">Reference proteome</keyword>
<accession>C5G196</accession>
<reference evidence="3" key="1">
    <citation type="journal article" date="2012" name="MBio">
        <title>Comparative genome analysis of Trichophyton rubrum and related dermatophytes reveals candidate genes involved in infection.</title>
        <authorList>
            <person name="Martinez D.A."/>
            <person name="Oliver B.G."/>
            <person name="Graeser Y."/>
            <person name="Goldberg J.M."/>
            <person name="Li W."/>
            <person name="Martinez-Rossi N.M."/>
            <person name="Monod M."/>
            <person name="Shelest E."/>
            <person name="Barton R.C."/>
            <person name="Birch E."/>
            <person name="Brakhage A.A."/>
            <person name="Chen Z."/>
            <person name="Gurr S.J."/>
            <person name="Heiman D."/>
            <person name="Heitman J."/>
            <person name="Kosti I."/>
            <person name="Rossi A."/>
            <person name="Saif S."/>
            <person name="Samalova M."/>
            <person name="Saunders C.W."/>
            <person name="Shea T."/>
            <person name="Summerbell R.C."/>
            <person name="Xu J."/>
            <person name="Young S."/>
            <person name="Zeng Q."/>
            <person name="Birren B.W."/>
            <person name="Cuomo C.A."/>
            <person name="White T.C."/>
        </authorList>
    </citation>
    <scope>NUCLEOTIDE SEQUENCE [LARGE SCALE GENOMIC DNA]</scope>
    <source>
        <strain evidence="3">ATCC MYA-4605 / CBS 113480</strain>
    </source>
</reference>
<dbReference type="GO" id="GO:0016740">
    <property type="term" value="F:transferase activity"/>
    <property type="evidence" value="ECO:0007669"/>
    <property type="project" value="UniProtKB-KW"/>
</dbReference>
<keyword evidence="2" id="KW-0808">Transferase</keyword>